<proteinExistence type="predicted"/>
<dbReference type="Gene3D" id="1.25.40.20">
    <property type="entry name" value="Ankyrin repeat-containing domain"/>
    <property type="match status" value="1"/>
</dbReference>
<dbReference type="Proteomes" id="UP000255108">
    <property type="component" value="Unassembled WGS sequence"/>
</dbReference>
<dbReference type="InterPro" id="IPR036770">
    <property type="entry name" value="Ankyrin_rpt-contain_sf"/>
</dbReference>
<dbReference type="EMBL" id="SMBT01000008">
    <property type="protein sequence ID" value="TCU85013.1"/>
    <property type="molecule type" value="Genomic_DNA"/>
</dbReference>
<dbReference type="RefSeq" id="WP_115229166.1">
    <property type="nucleotide sequence ID" value="NZ_CAWOLO010000008.1"/>
</dbReference>
<reference evidence="3 5" key="2">
    <citation type="submission" date="2019-03" db="EMBL/GenBank/DDBJ databases">
        <title>Genomic Encyclopedia of Type Strains, Phase IV (KMG-IV): sequencing the most valuable type-strain genomes for metagenomic binning, comparative biology and taxonomic classification.</title>
        <authorList>
            <person name="Goeker M."/>
        </authorList>
    </citation>
    <scope>NUCLEOTIDE SEQUENCE [LARGE SCALE GENOMIC DNA]</scope>
    <source>
        <strain evidence="3 5">DSM 3764</strain>
    </source>
</reference>
<evidence type="ECO:0000256" key="1">
    <source>
        <dbReference type="SAM" id="Phobius"/>
    </source>
</evidence>
<keyword evidence="1" id="KW-0812">Transmembrane</keyword>
<organism evidence="2 4">
    <name type="scientific">Iodobacter fluviatilis</name>
    <dbReference type="NCBI Taxonomy" id="537"/>
    <lineage>
        <taxon>Bacteria</taxon>
        <taxon>Pseudomonadati</taxon>
        <taxon>Pseudomonadota</taxon>
        <taxon>Betaproteobacteria</taxon>
        <taxon>Neisseriales</taxon>
        <taxon>Chitinibacteraceae</taxon>
        <taxon>Iodobacter</taxon>
    </lineage>
</organism>
<gene>
    <name evidence="3" type="ORF">EV682_10836</name>
    <name evidence="2" type="ORF">NCTC11159_03864</name>
</gene>
<dbReference type="AlphaFoldDB" id="A0A377SWE7"/>
<keyword evidence="1" id="KW-1133">Transmembrane helix</keyword>
<evidence type="ECO:0008006" key="6">
    <source>
        <dbReference type="Google" id="ProtNLM"/>
    </source>
</evidence>
<evidence type="ECO:0000313" key="2">
    <source>
        <dbReference type="EMBL" id="STR45303.1"/>
    </source>
</evidence>
<protein>
    <recommendedName>
        <fullName evidence="6">Ankyrin repeats (3 copies)</fullName>
    </recommendedName>
</protein>
<name>A0A377SWE7_9NEIS</name>
<keyword evidence="1" id="KW-0472">Membrane</keyword>
<dbReference type="EMBL" id="UGHR01000004">
    <property type="protein sequence ID" value="STR45303.1"/>
    <property type="molecule type" value="Genomic_DNA"/>
</dbReference>
<reference evidence="2 4" key="1">
    <citation type="submission" date="2018-06" db="EMBL/GenBank/DDBJ databases">
        <authorList>
            <consortium name="Pathogen Informatics"/>
            <person name="Doyle S."/>
        </authorList>
    </citation>
    <scope>NUCLEOTIDE SEQUENCE [LARGE SCALE GENOMIC DNA]</scope>
    <source>
        <strain evidence="2 4">NCTC11159</strain>
    </source>
</reference>
<evidence type="ECO:0000313" key="5">
    <source>
        <dbReference type="Proteomes" id="UP000295794"/>
    </source>
</evidence>
<dbReference type="SUPFAM" id="SSF48403">
    <property type="entry name" value="Ankyrin repeat"/>
    <property type="match status" value="1"/>
</dbReference>
<dbReference type="Proteomes" id="UP000295794">
    <property type="component" value="Unassembled WGS sequence"/>
</dbReference>
<accession>A0A377SWE7</accession>
<sequence length="245" mass="26383">MSKLSKIIIVLAILAIVFVTVPLWLPVVAYGPLIVVSWALGGHCRDAPVLLLLKGEECSRSAESVVTRENANEPVGSPPDCPLVHAMSFNNSVVFSELISKGAKPALCKGGPDRVFEVAANCKHEPEKARQIFAELERIGVRHTDANRLLISQAKENCVPGIELAMMQGADANVVGVEGLAALQYTTRVADDESIAATAVLVRFGADPMRRPSQGNSVYVEARERLHNAGNWSRLESAMTTTTDK</sequence>
<evidence type="ECO:0000313" key="3">
    <source>
        <dbReference type="EMBL" id="TCU85013.1"/>
    </source>
</evidence>
<keyword evidence="5" id="KW-1185">Reference proteome</keyword>
<feature type="transmembrane region" description="Helical" evidence="1">
    <location>
        <begin position="7"/>
        <end position="25"/>
    </location>
</feature>
<evidence type="ECO:0000313" key="4">
    <source>
        <dbReference type="Proteomes" id="UP000255108"/>
    </source>
</evidence>